<protein>
    <submittedName>
        <fullName evidence="2">Uncharacterized protein</fullName>
    </submittedName>
</protein>
<dbReference type="PANTHER" id="PTHR43975:SF2">
    <property type="entry name" value="EG:BACR7A4.14 PROTEIN-RELATED"/>
    <property type="match status" value="1"/>
</dbReference>
<dbReference type="InterPro" id="IPR036291">
    <property type="entry name" value="NAD(P)-bd_dom_sf"/>
</dbReference>
<dbReference type="EMBL" id="OC854702">
    <property type="protein sequence ID" value="CAD7620100.1"/>
    <property type="molecule type" value="Genomic_DNA"/>
</dbReference>
<organism evidence="2">
    <name type="scientific">Medioppia subpectinata</name>
    <dbReference type="NCBI Taxonomy" id="1979941"/>
    <lineage>
        <taxon>Eukaryota</taxon>
        <taxon>Metazoa</taxon>
        <taxon>Ecdysozoa</taxon>
        <taxon>Arthropoda</taxon>
        <taxon>Chelicerata</taxon>
        <taxon>Arachnida</taxon>
        <taxon>Acari</taxon>
        <taxon>Acariformes</taxon>
        <taxon>Sarcoptiformes</taxon>
        <taxon>Oribatida</taxon>
        <taxon>Brachypylina</taxon>
        <taxon>Oppioidea</taxon>
        <taxon>Oppiidae</taxon>
        <taxon>Medioppia</taxon>
    </lineage>
</organism>
<evidence type="ECO:0000313" key="2">
    <source>
        <dbReference type="EMBL" id="CAD7620100.1"/>
    </source>
</evidence>
<feature type="non-terminal residue" evidence="2">
    <location>
        <position position="1"/>
    </location>
</feature>
<dbReference type="FunFam" id="3.40.50.720:FF:000084">
    <property type="entry name" value="Short-chain dehydrogenase reductase"/>
    <property type="match status" value="1"/>
</dbReference>
<dbReference type="PRINTS" id="PR00081">
    <property type="entry name" value="GDHRDH"/>
</dbReference>
<dbReference type="SUPFAM" id="SSF51735">
    <property type="entry name" value="NAD(P)-binding Rossmann-fold domains"/>
    <property type="match status" value="1"/>
</dbReference>
<evidence type="ECO:0000313" key="3">
    <source>
        <dbReference type="Proteomes" id="UP000759131"/>
    </source>
</evidence>
<accession>A0A7R9KBU3</accession>
<dbReference type="PROSITE" id="PS00061">
    <property type="entry name" value="ADH_SHORT"/>
    <property type="match status" value="1"/>
</dbReference>
<dbReference type="GO" id="GO:0016491">
    <property type="term" value="F:oxidoreductase activity"/>
    <property type="evidence" value="ECO:0007669"/>
    <property type="project" value="UniProtKB-KW"/>
</dbReference>
<dbReference type="OrthoDB" id="6506490at2759"/>
<dbReference type="EMBL" id="CAJPIZ010000127">
    <property type="protein sequence ID" value="CAG2100530.1"/>
    <property type="molecule type" value="Genomic_DNA"/>
</dbReference>
<dbReference type="Pfam" id="PF13561">
    <property type="entry name" value="adh_short_C2"/>
    <property type="match status" value="1"/>
</dbReference>
<proteinExistence type="predicted"/>
<reference evidence="2" key="1">
    <citation type="submission" date="2020-11" db="EMBL/GenBank/DDBJ databases">
        <authorList>
            <person name="Tran Van P."/>
        </authorList>
    </citation>
    <scope>NUCLEOTIDE SEQUENCE</scope>
</reference>
<dbReference type="PANTHER" id="PTHR43975">
    <property type="entry name" value="ZGC:101858"/>
    <property type="match status" value="1"/>
</dbReference>
<gene>
    <name evidence="2" type="ORF">OSB1V03_LOCUS596</name>
</gene>
<dbReference type="Proteomes" id="UP000759131">
    <property type="component" value="Unassembled WGS sequence"/>
</dbReference>
<keyword evidence="1" id="KW-0560">Oxidoreductase</keyword>
<dbReference type="Gene3D" id="3.40.50.720">
    <property type="entry name" value="NAD(P)-binding Rossmann-like Domain"/>
    <property type="match status" value="1"/>
</dbReference>
<dbReference type="InterPro" id="IPR002347">
    <property type="entry name" value="SDR_fam"/>
</dbReference>
<dbReference type="InterPro" id="IPR020904">
    <property type="entry name" value="Sc_DH/Rdtase_CS"/>
</dbReference>
<sequence>DKVVLITGSSAGIGAATAVGFARSGAQVVVTGRNPQRVSAVGKQCTDVSPNGLTALEVTADVSKKVDCKQLIDSTVKAFHRLDVLVNNAGYGLSAGITDPQFGQKLDDMFAANVKSATLLTQLSVEHLTKTNGNIINISSISANQATPNLSGYCMTKSALDMFTKCAAVELGPKGIRVNTVSPGAVRTTARATRGEAPEDTDRFYQKVSDRYPVGRHGVPEDIGNAIISVNTYNMATVELMNFEFCKQVDDIKGYVDETGLALNFYENLLCRRNTKGRHSMSMIDELMSTSLALVGKQPEAYDSIKLVGEALKGAKNKLEVVIGLKKCLIEMKKLFTEMAQLPQYVLSCVELQLARNRVRNDGR</sequence>
<keyword evidence="3" id="KW-1185">Reference proteome</keyword>
<dbReference type="PRINTS" id="PR00080">
    <property type="entry name" value="SDRFAMILY"/>
</dbReference>
<feature type="non-terminal residue" evidence="2">
    <location>
        <position position="364"/>
    </location>
</feature>
<name>A0A7R9KBU3_9ACAR</name>
<dbReference type="AlphaFoldDB" id="A0A7R9KBU3"/>
<evidence type="ECO:0000256" key="1">
    <source>
        <dbReference type="ARBA" id="ARBA00023002"/>
    </source>
</evidence>